<feature type="chain" id="PRO_5031397627" description="Lipoprotein" evidence="1">
    <location>
        <begin position="26"/>
        <end position="210"/>
    </location>
</feature>
<dbReference type="AlphaFoldDB" id="A0A7W8LQW8"/>
<feature type="signal peptide" evidence="1">
    <location>
        <begin position="1"/>
        <end position="25"/>
    </location>
</feature>
<comment type="caution">
    <text evidence="2">The sequence shown here is derived from an EMBL/GenBank/DDBJ whole genome shotgun (WGS) entry which is preliminary data.</text>
</comment>
<keyword evidence="3" id="KW-1185">Reference proteome</keyword>
<dbReference type="RefSeq" id="WP_184029681.1">
    <property type="nucleotide sequence ID" value="NZ_JACHFN010000009.1"/>
</dbReference>
<gene>
    <name evidence="2" type="ORF">HNQ09_002490</name>
</gene>
<evidence type="ECO:0000313" key="3">
    <source>
        <dbReference type="Proteomes" id="UP000525389"/>
    </source>
</evidence>
<dbReference type="EMBL" id="JACHFN010000009">
    <property type="protein sequence ID" value="MBB5235042.1"/>
    <property type="molecule type" value="Genomic_DNA"/>
</dbReference>
<accession>A0A7W8LQW8</accession>
<protein>
    <recommendedName>
        <fullName evidence="4">Lipoprotein</fullName>
    </recommendedName>
</protein>
<dbReference type="Proteomes" id="UP000525389">
    <property type="component" value="Unassembled WGS sequence"/>
</dbReference>
<evidence type="ECO:0000256" key="1">
    <source>
        <dbReference type="SAM" id="SignalP"/>
    </source>
</evidence>
<organism evidence="2 3">
    <name type="scientific">Deinococcus budaensis</name>
    <dbReference type="NCBI Taxonomy" id="1665626"/>
    <lineage>
        <taxon>Bacteria</taxon>
        <taxon>Thermotogati</taxon>
        <taxon>Deinococcota</taxon>
        <taxon>Deinococci</taxon>
        <taxon>Deinococcales</taxon>
        <taxon>Deinococcaceae</taxon>
        <taxon>Deinococcus</taxon>
    </lineage>
</organism>
<keyword evidence="1" id="KW-0732">Signal</keyword>
<sequence length="210" mass="21840">MKRLGLVVLPLLLAACGGTGGPLTAQVGMTANLVGAGITSNLTVKRDAATGQVTGLSIRQTSTSPTLRVVVAPASLGITVSEIEVTVVDAAGIIYSNVVKQSFAERVPSGYACKATPEATQPALPVTDQCAPALKTPYAQTVDVASLPVIDATTTQQVADDFARRYTDATSCPDLSLRVRLFGFDDLNRPIEPLVIPRAAVSETCNTVQE</sequence>
<dbReference type="PROSITE" id="PS51257">
    <property type="entry name" value="PROKAR_LIPOPROTEIN"/>
    <property type="match status" value="1"/>
</dbReference>
<evidence type="ECO:0008006" key="4">
    <source>
        <dbReference type="Google" id="ProtNLM"/>
    </source>
</evidence>
<name>A0A7W8LQW8_9DEIO</name>
<reference evidence="2 3" key="1">
    <citation type="submission" date="2020-08" db="EMBL/GenBank/DDBJ databases">
        <title>Genomic Encyclopedia of Type Strains, Phase IV (KMG-IV): sequencing the most valuable type-strain genomes for metagenomic binning, comparative biology and taxonomic classification.</title>
        <authorList>
            <person name="Goeker M."/>
        </authorList>
    </citation>
    <scope>NUCLEOTIDE SEQUENCE [LARGE SCALE GENOMIC DNA]</scope>
    <source>
        <strain evidence="2 3">DSM 101791</strain>
    </source>
</reference>
<evidence type="ECO:0000313" key="2">
    <source>
        <dbReference type="EMBL" id="MBB5235042.1"/>
    </source>
</evidence>
<proteinExistence type="predicted"/>